<protein>
    <recommendedName>
        <fullName evidence="2">Utp8 beta-propeller domain-containing protein</fullName>
    </recommendedName>
</protein>
<reference evidence="3 4" key="1">
    <citation type="submission" date="2024-01" db="EMBL/GenBank/DDBJ databases">
        <authorList>
            <person name="Allen C."/>
            <person name="Tagirdzhanova G."/>
        </authorList>
    </citation>
    <scope>NUCLEOTIDE SEQUENCE [LARGE SCALE GENOMIC DNA]</scope>
</reference>
<keyword evidence="4" id="KW-1185">Reference proteome</keyword>
<feature type="compositionally biased region" description="Acidic residues" evidence="1">
    <location>
        <begin position="533"/>
        <end position="542"/>
    </location>
</feature>
<feature type="compositionally biased region" description="Low complexity" evidence="1">
    <location>
        <begin position="543"/>
        <end position="564"/>
    </location>
</feature>
<organism evidence="3 4">
    <name type="scientific">Sporothrix curviconia</name>
    <dbReference type="NCBI Taxonomy" id="1260050"/>
    <lineage>
        <taxon>Eukaryota</taxon>
        <taxon>Fungi</taxon>
        <taxon>Dikarya</taxon>
        <taxon>Ascomycota</taxon>
        <taxon>Pezizomycotina</taxon>
        <taxon>Sordariomycetes</taxon>
        <taxon>Sordariomycetidae</taxon>
        <taxon>Ophiostomatales</taxon>
        <taxon>Ophiostomataceae</taxon>
        <taxon>Sporothrix</taxon>
    </lineage>
</organism>
<gene>
    <name evidence="3" type="ORF">SCUCBS95973_002405</name>
</gene>
<comment type="caution">
    <text evidence="3">The sequence shown here is derived from an EMBL/GenBank/DDBJ whole genome shotgun (WGS) entry which is preliminary data.</text>
</comment>
<dbReference type="InterPro" id="IPR018843">
    <property type="entry name" value="Utp8_b-prop"/>
</dbReference>
<feature type="region of interest" description="Disordered" evidence="1">
    <location>
        <begin position="702"/>
        <end position="739"/>
    </location>
</feature>
<name>A0ABP0B7N8_9PEZI</name>
<proteinExistence type="predicted"/>
<evidence type="ECO:0000259" key="2">
    <source>
        <dbReference type="Pfam" id="PF10395"/>
    </source>
</evidence>
<dbReference type="Pfam" id="PF10395">
    <property type="entry name" value="Utp8_b_propeller"/>
    <property type="match status" value="1"/>
</dbReference>
<evidence type="ECO:0000313" key="3">
    <source>
        <dbReference type="EMBL" id="CAK7215211.1"/>
    </source>
</evidence>
<accession>A0ABP0B7N8</accession>
<feature type="compositionally biased region" description="Acidic residues" evidence="1">
    <location>
        <begin position="709"/>
        <end position="730"/>
    </location>
</feature>
<evidence type="ECO:0000313" key="4">
    <source>
        <dbReference type="Proteomes" id="UP001642405"/>
    </source>
</evidence>
<sequence length="1041" mass="110249">MASNFHIQKPYVLASLPRSLAQVDGKSVVGEVFGQRPGVKKRRRAEVAVGIDGESANIYDIASSRLITSYPVPPQAKFSCAPCSVRLRSSASKDATVARYTYIATREPTRKLSLFKDTVEATGATASESLTASLGRTGDIVSLHALSLSEENSKAPAASAASAASSPAVDVLAVDRDGQVTCFDGESLKEKYKVSVASLSPELVPRGSAVRVELAQMGLASDVVKGLALGDYLSGMFSQKINAEGGFNPDVLFVVSNVTGRQAGAARYLHILAVDPARQSLAQVHCIRLPSPSTSAGDASAESHPVYRLDILSGSLFALEGENVLSYDLTRSVPRVASSITIPGVTSFLRLSKSSILASTPTSFSVYNPLFKSLQASTSLDVQTSAKAAAAAASESAKAGAKACTFVSFFPQLELAVALLDSSLVAVQLEPPRTRSKKRRADGLLIDSIGRGTSLFDGKTSEESAPLPKRYLPGTMSAAYLAQFKEDSKSADALLEAKDVAAFDDFLAEKLGIQAISDWRWQRPLDSTINGDAMDETQDGGEDSAAAATTTSGLTNGLTNGHTTTETHATHIKYPVTDRRWVIYAIARIFTIGEGKAGGRPRLRCKVPSSDILNYLVDAGHLSVGNTRSALRESLRDIDEDDQLLSEALPAVLAQVDPSLDLLLRWLYETKLGATELLSATLLLMRSLELVDKPAEHATKLLATNGVSEGDEASAEEEDKEKEEEEEEEAAEGKKGPERELDQLAQQLHLAEYFLQHVENDPRDLALDIAIGKLGSCPAMTTVQGLRRIFRTDEIRSLIEVLRKQMVDQGWATRYMDMESNGGDEGATTEAAAAVAAAAATATTADGADAAPLNYSIRLIADLLCRCIDAVRPGEWLINDEEVAAAAAAANGGGDAPGLANCLSSEPTVVGGDFFALLKWQVSAALEGVQEALYLRGLVGETVRYGMGVEKMAAKAAILAKKESAAGATAARPQAVGGPATTATVSGLPLGLRAPIGLARHQDVTATKLAGANEVVRRTKREVGHLTSKKVGAYTLERIVF</sequence>
<feature type="region of interest" description="Disordered" evidence="1">
    <location>
        <begin position="532"/>
        <end position="564"/>
    </location>
</feature>
<dbReference type="EMBL" id="CAWUHB010000009">
    <property type="protein sequence ID" value="CAK7215211.1"/>
    <property type="molecule type" value="Genomic_DNA"/>
</dbReference>
<evidence type="ECO:0000256" key="1">
    <source>
        <dbReference type="SAM" id="MobiDB-lite"/>
    </source>
</evidence>
<dbReference type="Proteomes" id="UP001642405">
    <property type="component" value="Unassembled WGS sequence"/>
</dbReference>
<feature type="domain" description="Utp8 beta-propeller" evidence="2">
    <location>
        <begin position="7"/>
        <end position="143"/>
    </location>
</feature>